<dbReference type="STRING" id="266128.ABB25_10225"/>
<proteinExistence type="predicted"/>
<keyword evidence="2" id="KW-1185">Reference proteome</keyword>
<dbReference type="AlphaFoldDB" id="A0A0R0BI67"/>
<dbReference type="EMBL" id="LDJH01000017">
    <property type="protein sequence ID" value="KRG57021.1"/>
    <property type="molecule type" value="Genomic_DNA"/>
</dbReference>
<protein>
    <submittedName>
        <fullName evidence="1">Uncharacterized protein</fullName>
    </submittedName>
</protein>
<organism evidence="1 2">
    <name type="scientific">Stenotrophomonas koreensis</name>
    <dbReference type="NCBI Taxonomy" id="266128"/>
    <lineage>
        <taxon>Bacteria</taxon>
        <taxon>Pseudomonadati</taxon>
        <taxon>Pseudomonadota</taxon>
        <taxon>Gammaproteobacteria</taxon>
        <taxon>Lysobacterales</taxon>
        <taxon>Lysobacteraceae</taxon>
        <taxon>Stenotrophomonas</taxon>
    </lineage>
</organism>
<dbReference type="PATRIC" id="fig|266128.3.peg.920"/>
<evidence type="ECO:0000313" key="2">
    <source>
        <dbReference type="Proteomes" id="UP000051254"/>
    </source>
</evidence>
<reference evidence="1 2" key="1">
    <citation type="submission" date="2015-05" db="EMBL/GenBank/DDBJ databases">
        <title>Genome sequencing and analysis of members of genus Stenotrophomonas.</title>
        <authorList>
            <person name="Patil P.P."/>
            <person name="Midha S."/>
            <person name="Patil P.B."/>
        </authorList>
    </citation>
    <scope>NUCLEOTIDE SEQUENCE [LARGE SCALE GENOMIC DNA]</scope>
    <source>
        <strain evidence="1 2">DSM 17805</strain>
    </source>
</reference>
<dbReference type="Proteomes" id="UP000051254">
    <property type="component" value="Unassembled WGS sequence"/>
</dbReference>
<comment type="caution">
    <text evidence="1">The sequence shown here is derived from an EMBL/GenBank/DDBJ whole genome shotgun (WGS) entry which is preliminary data.</text>
</comment>
<dbReference type="Pfam" id="PF19662">
    <property type="entry name" value="DUF6165"/>
    <property type="match status" value="1"/>
</dbReference>
<dbReference type="OrthoDB" id="9155693at2"/>
<gene>
    <name evidence="1" type="ORF">ABB25_10225</name>
</gene>
<dbReference type="RefSeq" id="WP_057666447.1">
    <property type="nucleotide sequence ID" value="NZ_LDJH01000017.1"/>
</dbReference>
<name>A0A0R0BI67_9GAMM</name>
<sequence length="129" mass="14538">MDTILTPVSIGELIDKITILEIKAERIDDAGKLANVRTELEGLQPLLASQVQRAPQLHELKQQLKAINLRMWEIQDALRECEAAQTFDDAFIQLARGVYQTNGQRVTVKNHINQLAGSTLVEEKQYQGE</sequence>
<evidence type="ECO:0000313" key="1">
    <source>
        <dbReference type="EMBL" id="KRG57021.1"/>
    </source>
</evidence>
<dbReference type="InterPro" id="IPR046163">
    <property type="entry name" value="DUF6165"/>
</dbReference>
<accession>A0A0R0BI67</accession>